<protein>
    <submittedName>
        <fullName evidence="1">Uncharacterized protein</fullName>
    </submittedName>
</protein>
<name>A0A382TMT9_9ZZZZ</name>
<proteinExistence type="predicted"/>
<evidence type="ECO:0000313" key="1">
    <source>
        <dbReference type="EMBL" id="SVD23386.1"/>
    </source>
</evidence>
<dbReference type="EMBL" id="UINC01137816">
    <property type="protein sequence ID" value="SVD23386.1"/>
    <property type="molecule type" value="Genomic_DNA"/>
</dbReference>
<gene>
    <name evidence="1" type="ORF">METZ01_LOCUS376240</name>
</gene>
<sequence>MGLFKFLLGLKDVEVNGNMHVSTLQERFAENFGTQLRIYSKTSKGINTGKGARPADSKATLASVSIDSVKVSSMTIKKNNTVGEIEDQFAKKMGIGIQIASPDGKKLAPNNIKLQDVAKEMS</sequence>
<accession>A0A382TMT9</accession>
<dbReference type="AlphaFoldDB" id="A0A382TMT9"/>
<reference evidence="1" key="1">
    <citation type="submission" date="2018-05" db="EMBL/GenBank/DDBJ databases">
        <authorList>
            <person name="Lanie J.A."/>
            <person name="Ng W.-L."/>
            <person name="Kazmierczak K.M."/>
            <person name="Andrzejewski T.M."/>
            <person name="Davidsen T.M."/>
            <person name="Wayne K.J."/>
            <person name="Tettelin H."/>
            <person name="Glass J.I."/>
            <person name="Rusch D."/>
            <person name="Podicherti R."/>
            <person name="Tsui H.-C.T."/>
            <person name="Winkler M.E."/>
        </authorList>
    </citation>
    <scope>NUCLEOTIDE SEQUENCE</scope>
</reference>
<organism evidence="1">
    <name type="scientific">marine metagenome</name>
    <dbReference type="NCBI Taxonomy" id="408172"/>
    <lineage>
        <taxon>unclassified sequences</taxon>
        <taxon>metagenomes</taxon>
        <taxon>ecological metagenomes</taxon>
    </lineage>
</organism>